<reference evidence="2" key="1">
    <citation type="journal article" date="2021" name="PeerJ">
        <title>Extensive microbial diversity within the chicken gut microbiome revealed by metagenomics and culture.</title>
        <authorList>
            <person name="Gilroy R."/>
            <person name="Ravi A."/>
            <person name="Getino M."/>
            <person name="Pursley I."/>
            <person name="Horton D.L."/>
            <person name="Alikhan N.F."/>
            <person name="Baker D."/>
            <person name="Gharbi K."/>
            <person name="Hall N."/>
            <person name="Watson M."/>
            <person name="Adriaenssens E.M."/>
            <person name="Foster-Nyarko E."/>
            <person name="Jarju S."/>
            <person name="Secka A."/>
            <person name="Antonio M."/>
            <person name="Oren A."/>
            <person name="Chaudhuri R.R."/>
            <person name="La Ragione R."/>
            <person name="Hildebrand F."/>
            <person name="Pallen M.J."/>
        </authorList>
    </citation>
    <scope>NUCLEOTIDE SEQUENCE</scope>
    <source>
        <strain evidence="2">421</strain>
    </source>
</reference>
<dbReference type="CDD" id="cd07344">
    <property type="entry name" value="M48_yhfN_like"/>
    <property type="match status" value="1"/>
</dbReference>
<proteinExistence type="predicted"/>
<dbReference type="Pfam" id="PF01863">
    <property type="entry name" value="YgjP-like"/>
    <property type="match status" value="1"/>
</dbReference>
<dbReference type="InterPro" id="IPR053136">
    <property type="entry name" value="UTP_pyrophosphatase-like"/>
</dbReference>
<sequence>MNSINYNGRVIEYSLFRKKVKNINLRIYADGSVCVSAPLRVPQSVIEDFLLKNASKIIAAEERFAAAERRRPKLSDGENISLMGRIYRLKIVRGEKNAYAVTGSDILFCLSEGTQPQAVYDKLLRDTAEELFPRLARECLPLFAQKANDPPLIKIRKMKSQWGNCRAAKNVVTLNSRLAAYDEQIIKFVICHEFCHFTFQNHSKDFYALLGSVMPRWKEYDAVLKNK</sequence>
<name>A0A9D1RF04_9FIRM</name>
<dbReference type="Gene3D" id="3.30.2010.10">
    <property type="entry name" value="Metalloproteases ('zincins'), catalytic domain"/>
    <property type="match status" value="1"/>
</dbReference>
<dbReference type="EMBL" id="DXGE01000031">
    <property type="protein sequence ID" value="HIW86240.1"/>
    <property type="molecule type" value="Genomic_DNA"/>
</dbReference>
<reference evidence="2" key="2">
    <citation type="submission" date="2021-04" db="EMBL/GenBank/DDBJ databases">
        <authorList>
            <person name="Gilroy R."/>
        </authorList>
    </citation>
    <scope>NUCLEOTIDE SEQUENCE</scope>
    <source>
        <strain evidence="2">421</strain>
    </source>
</reference>
<feature type="domain" description="YgjP-like metallopeptidase" evidence="1">
    <location>
        <begin position="21"/>
        <end position="226"/>
    </location>
</feature>
<dbReference type="PANTHER" id="PTHR30399:SF1">
    <property type="entry name" value="UTP PYROPHOSPHATASE"/>
    <property type="match status" value="1"/>
</dbReference>
<gene>
    <name evidence="2" type="ORF">IAA48_07050</name>
</gene>
<evidence type="ECO:0000259" key="1">
    <source>
        <dbReference type="Pfam" id="PF01863"/>
    </source>
</evidence>
<evidence type="ECO:0000313" key="2">
    <source>
        <dbReference type="EMBL" id="HIW86240.1"/>
    </source>
</evidence>
<dbReference type="InterPro" id="IPR002725">
    <property type="entry name" value="YgjP-like_metallopeptidase"/>
</dbReference>
<organism evidence="2 3">
    <name type="scientific">Candidatus Eubacterium faecipullorum</name>
    <dbReference type="NCBI Taxonomy" id="2838571"/>
    <lineage>
        <taxon>Bacteria</taxon>
        <taxon>Bacillati</taxon>
        <taxon>Bacillota</taxon>
        <taxon>Clostridia</taxon>
        <taxon>Eubacteriales</taxon>
        <taxon>Eubacteriaceae</taxon>
        <taxon>Eubacterium</taxon>
    </lineage>
</organism>
<evidence type="ECO:0000313" key="3">
    <source>
        <dbReference type="Proteomes" id="UP000824205"/>
    </source>
</evidence>
<dbReference type="Proteomes" id="UP000824205">
    <property type="component" value="Unassembled WGS sequence"/>
</dbReference>
<protein>
    <submittedName>
        <fullName evidence="2">M48 family metallopeptidase</fullName>
    </submittedName>
</protein>
<comment type="caution">
    <text evidence="2">The sequence shown here is derived from an EMBL/GenBank/DDBJ whole genome shotgun (WGS) entry which is preliminary data.</text>
</comment>
<dbReference type="AlphaFoldDB" id="A0A9D1RF04"/>
<accession>A0A9D1RF04</accession>
<dbReference type="PANTHER" id="PTHR30399">
    <property type="entry name" value="UNCHARACTERIZED PROTEIN YGJP"/>
    <property type="match status" value="1"/>
</dbReference>